<dbReference type="RefSeq" id="WP_180908357.1">
    <property type="nucleotide sequence ID" value="NZ_CAIJDP010000060.1"/>
</dbReference>
<reference evidence="1 2" key="1">
    <citation type="submission" date="2020-06" db="EMBL/GenBank/DDBJ databases">
        <authorList>
            <person name="Criscuolo A."/>
        </authorList>
    </citation>
    <scope>NUCLEOTIDE SEQUENCE [LARGE SCALE GENOMIC DNA]</scope>
    <source>
        <strain evidence="2">CIP 111411</strain>
    </source>
</reference>
<keyword evidence="2" id="KW-1185">Reference proteome</keyword>
<evidence type="ECO:0000313" key="1">
    <source>
        <dbReference type="EMBL" id="CAD0002657.1"/>
    </source>
</evidence>
<organism evidence="1 2">
    <name type="scientific">Flavobacterium salmonis</name>
    <dbReference type="NCBI Taxonomy" id="2654844"/>
    <lineage>
        <taxon>Bacteria</taxon>
        <taxon>Pseudomonadati</taxon>
        <taxon>Bacteroidota</taxon>
        <taxon>Flavobacteriia</taxon>
        <taxon>Flavobacteriales</taxon>
        <taxon>Flavobacteriaceae</taxon>
        <taxon>Flavobacterium</taxon>
    </lineage>
</organism>
<proteinExistence type="predicted"/>
<name>A0A6V6YT11_9FLAO</name>
<gene>
    <name evidence="1" type="ORF">FLAT13_01303</name>
</gene>
<dbReference type="AlphaFoldDB" id="A0A6V6YT11"/>
<dbReference type="EMBL" id="CAIJDP010000060">
    <property type="protein sequence ID" value="CAD0002657.1"/>
    <property type="molecule type" value="Genomic_DNA"/>
</dbReference>
<evidence type="ECO:0000313" key="2">
    <source>
        <dbReference type="Proteomes" id="UP000530060"/>
    </source>
</evidence>
<comment type="caution">
    <text evidence="1">The sequence shown here is derived from an EMBL/GenBank/DDBJ whole genome shotgun (WGS) entry which is preliminary data.</text>
</comment>
<sequence length="199" mass="23723">MITEVLKSLAYLYYPKNICPWNQQELYLETSEYKRLQSIIDFFDSDESQKTRNTIKEEFGKDLVLKDFEDFSRLDLQDRCYTFLLTVVEDGELCSITLYMSILIPYYVVKTTIHTNQIFISKSRLEELEKENQDCRKIKDLALDIEKIIEEKLSYTKFPEGIMNNIIDDISFQDSYLGEFKMFNAFFNNQVICQDENYN</sequence>
<accession>A0A6V6YT11</accession>
<dbReference type="Proteomes" id="UP000530060">
    <property type="component" value="Unassembled WGS sequence"/>
</dbReference>
<protein>
    <submittedName>
        <fullName evidence="1">Uncharacterized protein</fullName>
    </submittedName>
</protein>